<feature type="region of interest" description="Disordered" evidence="2">
    <location>
        <begin position="123"/>
        <end position="144"/>
    </location>
</feature>
<name>A0A803R917_CANSA</name>
<accession>A0A803R917</accession>
<feature type="compositionally biased region" description="Polar residues" evidence="2">
    <location>
        <begin position="123"/>
        <end position="135"/>
    </location>
</feature>
<evidence type="ECO:0000256" key="1">
    <source>
        <dbReference type="SAM" id="Coils"/>
    </source>
</evidence>
<keyword evidence="4" id="KW-1185">Reference proteome</keyword>
<evidence type="ECO:0000256" key="2">
    <source>
        <dbReference type="SAM" id="MobiDB-lite"/>
    </source>
</evidence>
<dbReference type="Gramene" id="novel_model_6545_5bd9a17a">
    <property type="protein sequence ID" value="cds.novel_model_6545_5bd9a17a"/>
    <property type="gene ID" value="novel_gene_3441_5bd9a17a"/>
</dbReference>
<protein>
    <submittedName>
        <fullName evidence="3">Uncharacterized protein</fullName>
    </submittedName>
</protein>
<evidence type="ECO:0000313" key="3">
    <source>
        <dbReference type="EnsemblPlants" id="cds.novel_model_6545_5bd9a17a"/>
    </source>
</evidence>
<feature type="coiled-coil region" evidence="1">
    <location>
        <begin position="5"/>
        <end position="70"/>
    </location>
</feature>
<sequence length="144" mass="16773">MKEQMKDMRTERDTLRGEIKELKSCKKELDRVREELRTQLDAKEQDSNRLKSALADLATAQARVDMLEGRLVEIGLEAEIQCRGKMAMEYRDNKAESWDIPQYIADYEELLRMRAEEDARTSQLANSFEEMTTNDLPVDDSHLS</sequence>
<reference evidence="3" key="2">
    <citation type="submission" date="2021-03" db="UniProtKB">
        <authorList>
            <consortium name="EnsemblPlants"/>
        </authorList>
    </citation>
    <scope>IDENTIFICATION</scope>
</reference>
<dbReference type="Proteomes" id="UP000596661">
    <property type="component" value="Chromosome 9"/>
</dbReference>
<proteinExistence type="predicted"/>
<keyword evidence="1" id="KW-0175">Coiled coil</keyword>
<dbReference type="EnsemblPlants" id="novel_model_6545_5bd9a17a">
    <property type="protein sequence ID" value="cds.novel_model_6545_5bd9a17a"/>
    <property type="gene ID" value="novel_gene_3441_5bd9a17a"/>
</dbReference>
<dbReference type="EMBL" id="UZAU01000728">
    <property type="status" value="NOT_ANNOTATED_CDS"/>
    <property type="molecule type" value="Genomic_DNA"/>
</dbReference>
<evidence type="ECO:0000313" key="4">
    <source>
        <dbReference type="Proteomes" id="UP000596661"/>
    </source>
</evidence>
<reference evidence="3" key="1">
    <citation type="submission" date="2018-11" db="EMBL/GenBank/DDBJ databases">
        <authorList>
            <person name="Grassa J C."/>
        </authorList>
    </citation>
    <scope>NUCLEOTIDE SEQUENCE [LARGE SCALE GENOMIC DNA]</scope>
</reference>
<organism evidence="3 4">
    <name type="scientific">Cannabis sativa</name>
    <name type="common">Hemp</name>
    <name type="synonym">Marijuana</name>
    <dbReference type="NCBI Taxonomy" id="3483"/>
    <lineage>
        <taxon>Eukaryota</taxon>
        <taxon>Viridiplantae</taxon>
        <taxon>Streptophyta</taxon>
        <taxon>Embryophyta</taxon>
        <taxon>Tracheophyta</taxon>
        <taxon>Spermatophyta</taxon>
        <taxon>Magnoliopsida</taxon>
        <taxon>eudicotyledons</taxon>
        <taxon>Gunneridae</taxon>
        <taxon>Pentapetalae</taxon>
        <taxon>rosids</taxon>
        <taxon>fabids</taxon>
        <taxon>Rosales</taxon>
        <taxon>Cannabaceae</taxon>
        <taxon>Cannabis</taxon>
    </lineage>
</organism>
<dbReference type="AlphaFoldDB" id="A0A803R917"/>